<dbReference type="PANTHER" id="PTHR11895">
    <property type="entry name" value="TRANSAMIDASE"/>
    <property type="match status" value="1"/>
</dbReference>
<dbReference type="SUPFAM" id="SSF75304">
    <property type="entry name" value="Amidase signature (AS) enzymes"/>
    <property type="match status" value="1"/>
</dbReference>
<dbReference type="AlphaFoldDB" id="A0A3M0MF86"/>
<dbReference type="InterPro" id="IPR000120">
    <property type="entry name" value="Amidase"/>
</dbReference>
<protein>
    <submittedName>
        <fullName evidence="2">Amidase</fullName>
    </submittedName>
</protein>
<feature type="domain" description="Amidase" evidence="1">
    <location>
        <begin position="11"/>
        <end position="433"/>
    </location>
</feature>
<dbReference type="InterPro" id="IPR036928">
    <property type="entry name" value="AS_sf"/>
</dbReference>
<dbReference type="Gene3D" id="3.90.1300.10">
    <property type="entry name" value="Amidase signature (AS) domain"/>
    <property type="match status" value="1"/>
</dbReference>
<dbReference type="PANTHER" id="PTHR11895:SF76">
    <property type="entry name" value="INDOLEACETAMIDE HYDROLASE"/>
    <property type="match status" value="1"/>
</dbReference>
<proteinExistence type="predicted"/>
<comment type="caution">
    <text evidence="2">The sequence shown here is derived from an EMBL/GenBank/DDBJ whole genome shotgun (WGS) entry which is preliminary data.</text>
</comment>
<dbReference type="Proteomes" id="UP000273516">
    <property type="component" value="Unassembled WGS sequence"/>
</dbReference>
<dbReference type="OrthoDB" id="9777859at2"/>
<dbReference type="Pfam" id="PF01425">
    <property type="entry name" value="Amidase"/>
    <property type="match status" value="1"/>
</dbReference>
<gene>
    <name evidence="2" type="ORF">C9E81_08685</name>
</gene>
<name>A0A3M0MF86_9RHOB</name>
<evidence type="ECO:0000313" key="2">
    <source>
        <dbReference type="EMBL" id="RMC35773.1"/>
    </source>
</evidence>
<evidence type="ECO:0000259" key="1">
    <source>
        <dbReference type="Pfam" id="PF01425"/>
    </source>
</evidence>
<reference evidence="2 3" key="1">
    <citation type="submission" date="2018-07" db="EMBL/GenBank/DDBJ databases">
        <authorList>
            <person name="Zhang Y."/>
            <person name="Wang L."/>
            <person name="Ma S."/>
        </authorList>
    </citation>
    <scope>NUCLEOTIDE SEQUENCE [LARGE SCALE GENOMIC DNA]</scope>
    <source>
        <strain evidence="2 3">4-2</strain>
    </source>
</reference>
<organism evidence="2 3">
    <name type="scientific">Paracoccus alkanivorans</name>
    <dbReference type="NCBI Taxonomy" id="2116655"/>
    <lineage>
        <taxon>Bacteria</taxon>
        <taxon>Pseudomonadati</taxon>
        <taxon>Pseudomonadota</taxon>
        <taxon>Alphaproteobacteria</taxon>
        <taxon>Rhodobacterales</taxon>
        <taxon>Paracoccaceae</taxon>
        <taxon>Paracoccus</taxon>
    </lineage>
</organism>
<dbReference type="GO" id="GO:0003824">
    <property type="term" value="F:catalytic activity"/>
    <property type="evidence" value="ECO:0007669"/>
    <property type="project" value="InterPro"/>
</dbReference>
<dbReference type="InterPro" id="IPR023631">
    <property type="entry name" value="Amidase_dom"/>
</dbReference>
<keyword evidence="3" id="KW-1185">Reference proteome</keyword>
<evidence type="ECO:0000313" key="3">
    <source>
        <dbReference type="Proteomes" id="UP000273516"/>
    </source>
</evidence>
<dbReference type="EMBL" id="QOKZ01000003">
    <property type="protein sequence ID" value="RMC35773.1"/>
    <property type="molecule type" value="Genomic_DNA"/>
</dbReference>
<accession>A0A3M0MF86</accession>
<sequence length="456" mass="47970">MLRRGEVSPAELIDAAFARIGAVEAAVNAMPITCRSRAEAAAIRLDDTMRDHPGWLAGLPLGIKDLTAVAGVRCTSGSLGLADFVPEASDPLVTMIEARGGIVVGKTNTPEFGAGGNTFNEVFGRTRNAYDTRLNAAGSSGGAAVSLATGEVWLSHGSDHGGSLRTPAAYNGIVGLRPSPGLCGSLSNTAFLIEGQEGPMARSVRDCALFLDAMAGFQPAVPTSFPPPAKSYQQSVIEADNKIRIGFAPDLGGYAPVEPVIMDALHGAMLLVERNGGVVEEACPDLSELEPTYHVLRGLKMAAAFKRAPQEVTRHLKPTIVGNIAFGRALSVDQIADAQLNRTVIFNNMHEYLQRYDVLACATVGCMPRPVEVEWVDEINGLKLSGYMDWLKFAFLATTAGLPAISIPVGFSEEGLPIGIQLIGPPRGEAKLLAVAAMVEAVVGGPNGPIDPNIRH</sequence>